<evidence type="ECO:0000256" key="9">
    <source>
        <dbReference type="ARBA" id="ARBA00043187"/>
    </source>
</evidence>
<evidence type="ECO:0000256" key="6">
    <source>
        <dbReference type="ARBA" id="ARBA00042471"/>
    </source>
</evidence>
<keyword evidence="3" id="KW-0378">Hydrolase</keyword>
<protein>
    <recommendedName>
        <fullName evidence="4">ADP-ribosylhydrolase ARH3</fullName>
        <ecNumber evidence="2">3.2.1.143</ecNumber>
    </recommendedName>
    <alternativeName>
        <fullName evidence="5">ADP-ribose glycohydrolase ARH3</fullName>
    </alternativeName>
    <alternativeName>
        <fullName evidence="6">ADP-ribosylhydrolase 3</fullName>
    </alternativeName>
    <alternativeName>
        <fullName evidence="9">O-acetyl-ADP-ribose deacetylase ARH3</fullName>
    </alternativeName>
    <alternativeName>
        <fullName evidence="10">Poly(ADP-ribose) glycohydrolase ARH3</fullName>
    </alternativeName>
    <alternativeName>
        <fullName evidence="8">[Protein ADP-ribosylarginine] hydrolase-like protein 2</fullName>
    </alternativeName>
    <alternativeName>
        <fullName evidence="7">[Protein ADP-ribosylserine] hydrolase</fullName>
    </alternativeName>
</protein>
<evidence type="ECO:0000313" key="13">
    <source>
        <dbReference type="Proteomes" id="UP000036681"/>
    </source>
</evidence>
<dbReference type="GO" id="GO:0005739">
    <property type="term" value="C:mitochondrion"/>
    <property type="evidence" value="ECO:0007669"/>
    <property type="project" value="TreeGrafter"/>
</dbReference>
<feature type="binding site" evidence="12">
    <location>
        <position position="330"/>
    </location>
    <ligand>
        <name>Mg(2+)</name>
        <dbReference type="ChEBI" id="CHEBI:18420"/>
        <label>1</label>
    </ligand>
</feature>
<dbReference type="InterPro" id="IPR036705">
    <property type="entry name" value="Ribosyl_crysJ1_sf"/>
</dbReference>
<evidence type="ECO:0000256" key="10">
    <source>
        <dbReference type="ARBA" id="ARBA00043193"/>
    </source>
</evidence>
<keyword evidence="12" id="KW-0460">Magnesium</keyword>
<name>A0A0M3IQ07_ASCLU</name>
<dbReference type="PANTHER" id="PTHR16222">
    <property type="entry name" value="ADP-RIBOSYLGLYCOHYDROLASE"/>
    <property type="match status" value="1"/>
</dbReference>
<evidence type="ECO:0000256" key="5">
    <source>
        <dbReference type="ARBA" id="ARBA00042398"/>
    </source>
</evidence>
<evidence type="ECO:0000256" key="8">
    <source>
        <dbReference type="ARBA" id="ARBA00042850"/>
    </source>
</evidence>
<dbReference type="GO" id="GO:0046872">
    <property type="term" value="F:metal ion binding"/>
    <property type="evidence" value="ECO:0007669"/>
    <property type="project" value="UniProtKB-KW"/>
</dbReference>
<comment type="similarity">
    <text evidence="1">Belongs to the ADP-ribosylglycohydrolase family.</text>
</comment>
<dbReference type="GO" id="GO:0005634">
    <property type="term" value="C:nucleus"/>
    <property type="evidence" value="ECO:0007669"/>
    <property type="project" value="TreeGrafter"/>
</dbReference>
<evidence type="ECO:0000256" key="7">
    <source>
        <dbReference type="ARBA" id="ARBA00042722"/>
    </source>
</evidence>
<evidence type="ECO:0000256" key="12">
    <source>
        <dbReference type="PIRSR" id="PIRSR605502-1"/>
    </source>
</evidence>
<feature type="binding site" evidence="12">
    <location>
        <position position="120"/>
    </location>
    <ligand>
        <name>Mg(2+)</name>
        <dbReference type="ChEBI" id="CHEBI:18420"/>
        <label>1</label>
    </ligand>
</feature>
<evidence type="ECO:0000313" key="14">
    <source>
        <dbReference type="WBParaSite" id="ALUE_0002083501-mRNA-1"/>
    </source>
</evidence>
<comment type="cofactor">
    <cofactor evidence="12">
        <name>Mg(2+)</name>
        <dbReference type="ChEBI" id="CHEBI:18420"/>
    </cofactor>
    <text evidence="12">Binds 2 magnesium ions per subunit.</text>
</comment>
<reference evidence="14" key="1">
    <citation type="submission" date="2017-02" db="UniProtKB">
        <authorList>
            <consortium name="WormBaseParasite"/>
        </authorList>
    </citation>
    <scope>IDENTIFICATION</scope>
</reference>
<dbReference type="Pfam" id="PF03747">
    <property type="entry name" value="ADP_ribosyl_GH"/>
    <property type="match status" value="1"/>
</dbReference>
<dbReference type="SUPFAM" id="SSF101478">
    <property type="entry name" value="ADP-ribosylglycohydrolase"/>
    <property type="match status" value="2"/>
</dbReference>
<keyword evidence="12" id="KW-0479">Metal-binding</keyword>
<evidence type="ECO:0000256" key="3">
    <source>
        <dbReference type="ARBA" id="ARBA00022801"/>
    </source>
</evidence>
<dbReference type="Gene3D" id="1.10.4080.10">
    <property type="entry name" value="ADP-ribosylation/Crystallin J1"/>
    <property type="match status" value="2"/>
</dbReference>
<evidence type="ECO:0000256" key="2">
    <source>
        <dbReference type="ARBA" id="ARBA00012255"/>
    </source>
</evidence>
<dbReference type="InterPro" id="IPR005502">
    <property type="entry name" value="Ribosyl_crysJ1"/>
</dbReference>
<keyword evidence="13" id="KW-1185">Reference proteome</keyword>
<dbReference type="GO" id="GO:0004649">
    <property type="term" value="F:poly(ADP-ribose) glycohydrolase activity"/>
    <property type="evidence" value="ECO:0007669"/>
    <property type="project" value="UniProtKB-EC"/>
</dbReference>
<dbReference type="Proteomes" id="UP000036681">
    <property type="component" value="Unplaced"/>
</dbReference>
<feature type="binding site" evidence="12">
    <location>
        <position position="328"/>
    </location>
    <ligand>
        <name>Mg(2+)</name>
        <dbReference type="ChEBI" id="CHEBI:18420"/>
        <label>1</label>
    </ligand>
</feature>
<feature type="binding site" evidence="12">
    <location>
        <position position="121"/>
    </location>
    <ligand>
        <name>Mg(2+)</name>
        <dbReference type="ChEBI" id="CHEBI:18420"/>
        <label>1</label>
    </ligand>
</feature>
<evidence type="ECO:0000256" key="4">
    <source>
        <dbReference type="ARBA" id="ARBA00041057"/>
    </source>
</evidence>
<dbReference type="PANTHER" id="PTHR16222:SF24">
    <property type="entry name" value="ADP-RIBOSYLHYDROLASE ARH3"/>
    <property type="match status" value="1"/>
</dbReference>
<organism evidence="13 14">
    <name type="scientific">Ascaris lumbricoides</name>
    <name type="common">Giant roundworm</name>
    <dbReference type="NCBI Taxonomy" id="6252"/>
    <lineage>
        <taxon>Eukaryota</taxon>
        <taxon>Metazoa</taxon>
        <taxon>Ecdysozoa</taxon>
        <taxon>Nematoda</taxon>
        <taxon>Chromadorea</taxon>
        <taxon>Rhabditida</taxon>
        <taxon>Spirurina</taxon>
        <taxon>Ascaridomorpha</taxon>
        <taxon>Ascaridoidea</taxon>
        <taxon>Ascarididae</taxon>
        <taxon>Ascaris</taxon>
    </lineage>
</organism>
<dbReference type="AlphaFoldDB" id="A0A0M3IQ07"/>
<feature type="binding site" evidence="12">
    <location>
        <position position="331"/>
    </location>
    <ligand>
        <name>Mg(2+)</name>
        <dbReference type="ChEBI" id="CHEBI:18420"/>
        <label>1</label>
    </ligand>
</feature>
<accession>A0A0M3IQ07</accession>
<proteinExistence type="inferred from homology"/>
<dbReference type="EC" id="3.2.1.143" evidence="2"/>
<sequence>MSVKKAIGCLYGQLIGDALGCRYEFKRAADTQAMIAKDLNVEKFLAILGGGPFKLSPGQMSIKKAIGCLYGQLIGDALGCRYEFKRAADTQAMIAKDLNVEKFLAILGGGPFKLSPGQVTDDSEMAFSLASSLCRCKRFDATDIACAYVRWEQSAPPDIGIATHFALHIEAKKDVHKMVLSNVRQHNGGRLSNGCLMRISPLAIASANFSIERMKEVVEADCILTHHEAVCVDATTSYVAAVRSLINDHTPEEAYKMAMEICQNETVKDILKCSKKEPIPVKAKDTLIKGDAAMMGYIGVALQSAFYEMLHAPSFYDGVLAAISRGGDTDTNGAIVAAILGARFGVDEIPTAWLTTIRNAKPRCPSLRLSYNVEEIVPQLLELS</sequence>
<dbReference type="WBParaSite" id="ALUE_0002083501-mRNA-1">
    <property type="protein sequence ID" value="ALUE_0002083501-mRNA-1"/>
    <property type="gene ID" value="ALUE_0002083501"/>
</dbReference>
<feature type="binding site" evidence="12">
    <location>
        <position position="122"/>
    </location>
    <ligand>
        <name>Mg(2+)</name>
        <dbReference type="ChEBI" id="CHEBI:18420"/>
        <label>1</label>
    </ligand>
</feature>
<dbReference type="InterPro" id="IPR050792">
    <property type="entry name" value="ADP-ribosylglycohydrolase"/>
</dbReference>
<evidence type="ECO:0000256" key="11">
    <source>
        <dbReference type="ARBA" id="ARBA00049015"/>
    </source>
</evidence>
<comment type="catalytic activity">
    <reaction evidence="11">
        <text>alpha-NAD(+) + H2O = ADP-D-ribose + nicotinamide + H(+)</text>
        <dbReference type="Rhea" id="RHEA:68792"/>
        <dbReference type="ChEBI" id="CHEBI:15377"/>
        <dbReference type="ChEBI" id="CHEBI:15378"/>
        <dbReference type="ChEBI" id="CHEBI:17154"/>
        <dbReference type="ChEBI" id="CHEBI:57967"/>
        <dbReference type="ChEBI" id="CHEBI:77017"/>
    </reaction>
</comment>
<evidence type="ECO:0000256" key="1">
    <source>
        <dbReference type="ARBA" id="ARBA00010702"/>
    </source>
</evidence>